<keyword evidence="4" id="KW-0812">Transmembrane</keyword>
<proteinExistence type="predicted"/>
<protein>
    <submittedName>
        <fullName evidence="5">NDR1/HIN1-like protein 13</fullName>
    </submittedName>
</protein>
<dbReference type="Proteomes" id="UP001558713">
    <property type="component" value="Unassembled WGS sequence"/>
</dbReference>
<feature type="region of interest" description="Disordered" evidence="3">
    <location>
        <begin position="27"/>
        <end position="51"/>
    </location>
</feature>
<evidence type="ECO:0000313" key="5">
    <source>
        <dbReference type="EMBL" id="KAL1204268.1"/>
    </source>
</evidence>
<dbReference type="GO" id="GO:0016020">
    <property type="term" value="C:membrane"/>
    <property type="evidence" value="ECO:0007669"/>
    <property type="project" value="UniProtKB-SubCell"/>
</dbReference>
<feature type="compositionally biased region" description="Polar residues" evidence="3">
    <location>
        <begin position="32"/>
        <end position="46"/>
    </location>
</feature>
<feature type="transmembrane region" description="Helical" evidence="4">
    <location>
        <begin position="98"/>
        <end position="121"/>
    </location>
</feature>
<evidence type="ECO:0000256" key="4">
    <source>
        <dbReference type="SAM" id="Phobius"/>
    </source>
</evidence>
<keyword evidence="2 4" id="KW-0472">Membrane</keyword>
<dbReference type="PANTHER" id="PTHR31234">
    <property type="entry name" value="LATE EMBRYOGENESIS ABUNDANT (LEA) HYDROXYPROLINE-RICH GLYCOPROTEIN FAMILY"/>
    <property type="match status" value="1"/>
</dbReference>
<comment type="subcellular location">
    <subcellularLocation>
        <location evidence="1">Membrane</location>
    </subcellularLocation>
</comment>
<dbReference type="PANTHER" id="PTHR31234:SF70">
    <property type="entry name" value="LATE EMBRYOGENESIS ABUNDANT PROTEIN LEA-2 SUBGROUP DOMAIN-CONTAINING PROTEIN"/>
    <property type="match status" value="1"/>
</dbReference>
<evidence type="ECO:0000313" key="6">
    <source>
        <dbReference type="Proteomes" id="UP001558713"/>
    </source>
</evidence>
<evidence type="ECO:0000256" key="1">
    <source>
        <dbReference type="ARBA" id="ARBA00004370"/>
    </source>
</evidence>
<keyword evidence="4" id="KW-1133">Transmembrane helix</keyword>
<keyword evidence="6" id="KW-1185">Reference proteome</keyword>
<sequence length="281" mass="31212">MAGVNTQKMTGEINSGEFVTNKVVHRTMRPSIDTNDSTSSRYSIDSQKPRLRPPPGTYVIEIPKEVIFREPPPENAQRYECLSRQKPNRSGCRRCCCYSLAVVLLLFVLVTLVAGIIYLVYQPQKPRFSVTGVSVAGINLTSSSPVTPVIKIKVRSQNHNGKVGFIYGKGNEAELFYDGIKLGNGEFTAFEQPVKNVTVMRTVLKRSSIQLTSSSREELEELQKKGKVPFVFGMEAPFKFKIGIITTWKMTVTVYCKVTLDKLTASATVVTENCDTGLSLL</sequence>
<comment type="caution">
    <text evidence="5">The sequence shown here is derived from an EMBL/GenBank/DDBJ whole genome shotgun (WGS) entry which is preliminary data.</text>
</comment>
<evidence type="ECO:0000256" key="2">
    <source>
        <dbReference type="ARBA" id="ARBA00023136"/>
    </source>
</evidence>
<organism evidence="5 6">
    <name type="scientific">Cardamine amara subsp. amara</name>
    <dbReference type="NCBI Taxonomy" id="228776"/>
    <lineage>
        <taxon>Eukaryota</taxon>
        <taxon>Viridiplantae</taxon>
        <taxon>Streptophyta</taxon>
        <taxon>Embryophyta</taxon>
        <taxon>Tracheophyta</taxon>
        <taxon>Spermatophyta</taxon>
        <taxon>Magnoliopsida</taxon>
        <taxon>eudicotyledons</taxon>
        <taxon>Gunneridae</taxon>
        <taxon>Pentapetalae</taxon>
        <taxon>rosids</taxon>
        <taxon>malvids</taxon>
        <taxon>Brassicales</taxon>
        <taxon>Brassicaceae</taxon>
        <taxon>Cardamineae</taxon>
        <taxon>Cardamine</taxon>
    </lineage>
</organism>
<dbReference type="EMBL" id="JBANAX010000543">
    <property type="protein sequence ID" value="KAL1204268.1"/>
    <property type="molecule type" value="Genomic_DNA"/>
</dbReference>
<dbReference type="AlphaFoldDB" id="A0ABD1ABT5"/>
<name>A0ABD1ABT5_CARAN</name>
<evidence type="ECO:0000256" key="3">
    <source>
        <dbReference type="SAM" id="MobiDB-lite"/>
    </source>
</evidence>
<gene>
    <name evidence="5" type="ORF">V5N11_021680</name>
</gene>
<accession>A0ABD1ABT5</accession>
<reference evidence="5 6" key="1">
    <citation type="submission" date="2024-04" db="EMBL/GenBank/DDBJ databases">
        <title>Genome assembly C_amara_ONT_v2.</title>
        <authorList>
            <person name="Yant L."/>
            <person name="Moore C."/>
            <person name="Slenker M."/>
        </authorList>
    </citation>
    <scope>NUCLEOTIDE SEQUENCE [LARGE SCALE GENOMIC DNA]</scope>
    <source>
        <tissue evidence="5">Leaf</tissue>
    </source>
</reference>
<dbReference type="InterPro" id="IPR044839">
    <property type="entry name" value="NDR1-like"/>
</dbReference>